<name>A0ABS3KUC0_9PROT</name>
<protein>
    <recommendedName>
        <fullName evidence="4">DUF3467 domain-containing protein</fullName>
    </recommendedName>
</protein>
<keyword evidence="3" id="KW-1185">Reference proteome</keyword>
<evidence type="ECO:0000313" key="2">
    <source>
        <dbReference type="EMBL" id="MBO1080462.1"/>
    </source>
</evidence>
<evidence type="ECO:0000313" key="3">
    <source>
        <dbReference type="Proteomes" id="UP001518989"/>
    </source>
</evidence>
<sequence>MVDQPTIFADGILEASVNFGVARITLAQTRADGSPVACGQLVVPVVQLPALANGMLSLLKQIEAKVKQAQEQPAPAAPPGDSAEAMPGAFRFSGG</sequence>
<proteinExistence type="predicted"/>
<accession>A0ABS3KUC0</accession>
<dbReference type="Proteomes" id="UP001518989">
    <property type="component" value="Unassembled WGS sequence"/>
</dbReference>
<dbReference type="RefSeq" id="WP_207418429.1">
    <property type="nucleotide sequence ID" value="NZ_CP061177.1"/>
</dbReference>
<gene>
    <name evidence="2" type="ORF">IAI61_15575</name>
</gene>
<evidence type="ECO:0000256" key="1">
    <source>
        <dbReference type="SAM" id="MobiDB-lite"/>
    </source>
</evidence>
<reference evidence="2 3" key="1">
    <citation type="submission" date="2020-09" db="EMBL/GenBank/DDBJ databases">
        <title>Roseomonas.</title>
        <authorList>
            <person name="Zhu W."/>
        </authorList>
    </citation>
    <scope>NUCLEOTIDE SEQUENCE [LARGE SCALE GENOMIC DNA]</scope>
    <source>
        <strain evidence="2 3">573</strain>
    </source>
</reference>
<organism evidence="2 3">
    <name type="scientific">Roseomonas haemaphysalidis</name>
    <dbReference type="NCBI Taxonomy" id="2768162"/>
    <lineage>
        <taxon>Bacteria</taxon>
        <taxon>Pseudomonadati</taxon>
        <taxon>Pseudomonadota</taxon>
        <taxon>Alphaproteobacteria</taxon>
        <taxon>Acetobacterales</taxon>
        <taxon>Roseomonadaceae</taxon>
        <taxon>Roseomonas</taxon>
    </lineage>
</organism>
<comment type="caution">
    <text evidence="2">The sequence shown here is derived from an EMBL/GenBank/DDBJ whole genome shotgun (WGS) entry which is preliminary data.</text>
</comment>
<dbReference type="EMBL" id="JACTNG010000008">
    <property type="protein sequence ID" value="MBO1080462.1"/>
    <property type="molecule type" value="Genomic_DNA"/>
</dbReference>
<feature type="region of interest" description="Disordered" evidence="1">
    <location>
        <begin position="68"/>
        <end position="95"/>
    </location>
</feature>
<evidence type="ECO:0008006" key="4">
    <source>
        <dbReference type="Google" id="ProtNLM"/>
    </source>
</evidence>